<evidence type="ECO:0000256" key="1">
    <source>
        <dbReference type="SAM" id="Phobius"/>
    </source>
</evidence>
<keyword evidence="1" id="KW-1133">Transmembrane helix</keyword>
<comment type="caution">
    <text evidence="2">The sequence shown here is derived from an EMBL/GenBank/DDBJ whole genome shotgun (WGS) entry which is preliminary data.</text>
</comment>
<dbReference type="AlphaFoldDB" id="A0A3P3VUL5"/>
<evidence type="ECO:0000313" key="2">
    <source>
        <dbReference type="EMBL" id="RRJ85316.1"/>
    </source>
</evidence>
<gene>
    <name evidence="2" type="ORF">D0544_09720</name>
</gene>
<feature type="transmembrane region" description="Helical" evidence="1">
    <location>
        <begin position="66"/>
        <end position="88"/>
    </location>
</feature>
<organism evidence="2 3">
    <name type="scientific">Aestuariirhabdus litorea</name>
    <dbReference type="NCBI Taxonomy" id="2528527"/>
    <lineage>
        <taxon>Bacteria</taxon>
        <taxon>Pseudomonadati</taxon>
        <taxon>Pseudomonadota</taxon>
        <taxon>Gammaproteobacteria</taxon>
        <taxon>Oceanospirillales</taxon>
        <taxon>Aestuariirhabdaceae</taxon>
        <taxon>Aestuariirhabdus</taxon>
    </lineage>
</organism>
<evidence type="ECO:0000313" key="3">
    <source>
        <dbReference type="Proteomes" id="UP000280792"/>
    </source>
</evidence>
<keyword evidence="1" id="KW-0812">Transmembrane</keyword>
<feature type="transmembrane region" description="Helical" evidence="1">
    <location>
        <begin position="41"/>
        <end position="60"/>
    </location>
</feature>
<name>A0A3P3VUL5_9GAMM</name>
<dbReference type="Proteomes" id="UP000280792">
    <property type="component" value="Unassembled WGS sequence"/>
</dbReference>
<dbReference type="RefSeq" id="WP_125015742.1">
    <property type="nucleotide sequence ID" value="NZ_QWEZ01000001.1"/>
</dbReference>
<accession>A0A3P3VUL5</accession>
<keyword evidence="3" id="KW-1185">Reference proteome</keyword>
<keyword evidence="1" id="KW-0472">Membrane</keyword>
<proteinExistence type="predicted"/>
<protein>
    <submittedName>
        <fullName evidence="2">Uncharacterized protein</fullName>
    </submittedName>
</protein>
<reference evidence="2 3" key="1">
    <citation type="submission" date="2018-08" db="EMBL/GenBank/DDBJ databases">
        <authorList>
            <person name="Khan S.A."/>
        </authorList>
    </citation>
    <scope>NUCLEOTIDE SEQUENCE [LARGE SCALE GENOMIC DNA]</scope>
    <source>
        <strain evidence="2 3">GTF-13</strain>
    </source>
</reference>
<sequence>MIDGLERFLNSISDQDWSWWPLLGLRPSAQTPIDRLTLCKLSLLFGPLTALLILLLLIYRSIPLDAVRLLIILAVGVGSYSLLFALSFRWAWNRRARRLGG</sequence>
<dbReference type="EMBL" id="QWEZ01000001">
    <property type="protein sequence ID" value="RRJ85316.1"/>
    <property type="molecule type" value="Genomic_DNA"/>
</dbReference>
<reference evidence="2 3" key="2">
    <citation type="submission" date="2018-12" db="EMBL/GenBank/DDBJ databases">
        <title>Simiduia agarivorans gen. nov., sp. nov., a marine, agarolytic bacterium isolated from shallow coastal water from Keelung, Taiwan.</title>
        <authorList>
            <person name="Shieh W.Y."/>
        </authorList>
    </citation>
    <scope>NUCLEOTIDE SEQUENCE [LARGE SCALE GENOMIC DNA]</scope>
    <source>
        <strain evidence="2 3">GTF-13</strain>
    </source>
</reference>